<dbReference type="PROSITE" id="PS50042">
    <property type="entry name" value="CNMP_BINDING_3"/>
    <property type="match status" value="1"/>
</dbReference>
<dbReference type="Gene3D" id="2.60.120.10">
    <property type="entry name" value="Jelly Rolls"/>
    <property type="match status" value="1"/>
</dbReference>
<dbReference type="InterPro" id="IPR014710">
    <property type="entry name" value="RmlC-like_jellyroll"/>
</dbReference>
<dbReference type="STRING" id="349124.Hhal_1505"/>
<dbReference type="OrthoDB" id="190787at2"/>
<accession>A1WX60</accession>
<dbReference type="InterPro" id="IPR000595">
    <property type="entry name" value="cNMP-bd_dom"/>
</dbReference>
<dbReference type="Pfam" id="PF00027">
    <property type="entry name" value="cNMP_binding"/>
    <property type="match status" value="1"/>
</dbReference>
<dbReference type="SUPFAM" id="SSF51206">
    <property type="entry name" value="cAMP-binding domain-like"/>
    <property type="match status" value="1"/>
</dbReference>
<dbReference type="KEGG" id="hha:Hhal_1505"/>
<evidence type="ECO:0000259" key="1">
    <source>
        <dbReference type="PROSITE" id="PS50042"/>
    </source>
</evidence>
<reference evidence="3" key="1">
    <citation type="submission" date="2006-12" db="EMBL/GenBank/DDBJ databases">
        <title>Complete sequence of Halorhodospira halophila SL1.</title>
        <authorList>
            <consortium name="US DOE Joint Genome Institute"/>
            <person name="Copeland A."/>
            <person name="Lucas S."/>
            <person name="Lapidus A."/>
            <person name="Barry K."/>
            <person name="Detter J.C."/>
            <person name="Glavina del Rio T."/>
            <person name="Hammon N."/>
            <person name="Israni S."/>
            <person name="Dalin E."/>
            <person name="Tice H."/>
            <person name="Pitluck S."/>
            <person name="Saunders E."/>
            <person name="Brettin T."/>
            <person name="Bruce D."/>
            <person name="Han C."/>
            <person name="Tapia R."/>
            <person name="Schmutz J."/>
            <person name="Larimer F."/>
            <person name="Land M."/>
            <person name="Hauser L."/>
            <person name="Kyrpides N."/>
            <person name="Mikhailova N."/>
            <person name="Hoff W."/>
            <person name="Richardson P."/>
        </authorList>
    </citation>
    <scope>NUCLEOTIDE SEQUENCE [LARGE SCALE GENOMIC DNA]</scope>
    <source>
        <strain evidence="3">DSM 244 / SL1</strain>
    </source>
</reference>
<dbReference type="CDD" id="cd00038">
    <property type="entry name" value="CAP_ED"/>
    <property type="match status" value="1"/>
</dbReference>
<name>A1WX60_HALHL</name>
<protein>
    <submittedName>
        <fullName evidence="2">Cyclic nucleotide-binding protein</fullName>
    </submittedName>
</protein>
<dbReference type="HOGENOM" id="CLU_075053_15_1_6"/>
<dbReference type="Proteomes" id="UP000000647">
    <property type="component" value="Chromosome"/>
</dbReference>
<keyword evidence="3" id="KW-1185">Reference proteome</keyword>
<dbReference type="eggNOG" id="COG0664">
    <property type="taxonomic scope" value="Bacteria"/>
</dbReference>
<dbReference type="AlphaFoldDB" id="A1WX60"/>
<dbReference type="InterPro" id="IPR018490">
    <property type="entry name" value="cNMP-bd_dom_sf"/>
</dbReference>
<dbReference type="EMBL" id="CP000544">
    <property type="protein sequence ID" value="ABM62272.1"/>
    <property type="molecule type" value="Genomic_DNA"/>
</dbReference>
<reference evidence="2 3" key="2">
    <citation type="journal article" date="2013" name="Stand. Genomic Sci.">
        <title>Complete genome sequence of Halorhodospira halophila SL1.</title>
        <authorList>
            <person name="Challacombe J.F."/>
            <person name="Majid S."/>
            <person name="Deole R."/>
            <person name="Brettin T.S."/>
            <person name="Bruce D."/>
            <person name="Delano S.F."/>
            <person name="Detter J.C."/>
            <person name="Gleasner C.D."/>
            <person name="Han C.S."/>
            <person name="Misra M."/>
            <person name="Reitenga K.G."/>
            <person name="Mikhailova N."/>
            <person name="Woyke T."/>
            <person name="Pitluck S."/>
            <person name="Nolan M."/>
            <person name="Land M.L."/>
            <person name="Saunders E."/>
            <person name="Tapia R."/>
            <person name="Lapidus A."/>
            <person name="Ivanova N."/>
            <person name="Hoff W.D."/>
        </authorList>
    </citation>
    <scope>NUCLEOTIDE SEQUENCE [LARGE SCALE GENOMIC DNA]</scope>
    <source>
        <strain evidence="3">DSM 244 / SL1</strain>
    </source>
</reference>
<evidence type="ECO:0000313" key="2">
    <source>
        <dbReference type="EMBL" id="ABM62272.1"/>
    </source>
</evidence>
<dbReference type="SMART" id="SM00100">
    <property type="entry name" value="cNMP"/>
    <property type="match status" value="1"/>
</dbReference>
<gene>
    <name evidence="2" type="ordered locus">Hhal_1505</name>
</gene>
<evidence type="ECO:0000313" key="3">
    <source>
        <dbReference type="Proteomes" id="UP000000647"/>
    </source>
</evidence>
<organism evidence="2 3">
    <name type="scientific">Halorhodospira halophila (strain DSM 244 / SL1)</name>
    <name type="common">Ectothiorhodospira halophila (strain DSM 244 / SL1)</name>
    <dbReference type="NCBI Taxonomy" id="349124"/>
    <lineage>
        <taxon>Bacteria</taxon>
        <taxon>Pseudomonadati</taxon>
        <taxon>Pseudomonadota</taxon>
        <taxon>Gammaproteobacteria</taxon>
        <taxon>Chromatiales</taxon>
        <taxon>Ectothiorhodospiraceae</taxon>
        <taxon>Halorhodospira</taxon>
    </lineage>
</organism>
<feature type="domain" description="Cyclic nucleotide-binding" evidence="1">
    <location>
        <begin position="14"/>
        <end position="83"/>
    </location>
</feature>
<dbReference type="RefSeq" id="WP_011814294.1">
    <property type="nucleotide sequence ID" value="NC_008789.1"/>
</dbReference>
<sequence length="156" mass="17369">MPASIANILSDQEFFSGLERAHVEFLAECAAARSLEQDEVLFRNGDAADAFYLIRSGGVVLEVPAISGPTLEVQRLGADQIIGWSWLIPPYRWNFNARAEDTTELLVFDGAAVIARCEADPAFGYQILKRFSALMSERLDVARQRMMDQWNPPGFA</sequence>
<proteinExistence type="predicted"/>